<dbReference type="InterPro" id="IPR041698">
    <property type="entry name" value="Methyltransf_25"/>
</dbReference>
<sequence length="288" mass="33044">MDVFEIDFWKKTWMAFRNESILQITQRRHSDRWKTFYDETSGIWAEMSGDAVSLARQITNHLTDHTTIAPGKTALDIGCGPGALSLCLAERGIRVTALDYSRPMLKALENTCRSRGVSISTCLTDWAQFHTTERYDLVIASCFPDVMCPDGIERMETLSNDCCAVVIGWGKEAFPIRERLWNALMKTALPKTAAHMTCMINYLMTLGRFPNLVHLQVPVETHIALETIQNYFIRYFAIFEIPENTVRQAFHNVPSEWFKNGWFHAKGVFHFALIWWKPHGYLGESKSP</sequence>
<dbReference type="InterPro" id="IPR029063">
    <property type="entry name" value="SAM-dependent_MTases_sf"/>
</dbReference>
<dbReference type="PANTHER" id="PTHR43667:SF2">
    <property type="entry name" value="FATTY ACID C-METHYL TRANSFERASE"/>
    <property type="match status" value="1"/>
</dbReference>
<dbReference type="GO" id="GO:0008168">
    <property type="term" value="F:methyltransferase activity"/>
    <property type="evidence" value="ECO:0007669"/>
    <property type="project" value="UniProtKB-KW"/>
</dbReference>
<evidence type="ECO:0000313" key="2">
    <source>
        <dbReference type="EMBL" id="HGU31541.1"/>
    </source>
</evidence>
<accession>A0A7C4MLN2</accession>
<protein>
    <submittedName>
        <fullName evidence="2">Class I SAM-dependent methyltransferase</fullName>
    </submittedName>
</protein>
<organism evidence="2">
    <name type="scientific">Desulfatirhabdium butyrativorans</name>
    <dbReference type="NCBI Taxonomy" id="340467"/>
    <lineage>
        <taxon>Bacteria</taxon>
        <taxon>Pseudomonadati</taxon>
        <taxon>Thermodesulfobacteriota</taxon>
        <taxon>Desulfobacteria</taxon>
        <taxon>Desulfobacterales</taxon>
        <taxon>Desulfatirhabdiaceae</taxon>
        <taxon>Desulfatirhabdium</taxon>
    </lineage>
</organism>
<dbReference type="GO" id="GO:0032259">
    <property type="term" value="P:methylation"/>
    <property type="evidence" value="ECO:0007669"/>
    <property type="project" value="UniProtKB-KW"/>
</dbReference>
<dbReference type="CDD" id="cd02440">
    <property type="entry name" value="AdoMet_MTases"/>
    <property type="match status" value="1"/>
</dbReference>
<proteinExistence type="predicted"/>
<dbReference type="InterPro" id="IPR050723">
    <property type="entry name" value="CFA/CMAS"/>
</dbReference>
<evidence type="ECO:0000259" key="1">
    <source>
        <dbReference type="Pfam" id="PF13649"/>
    </source>
</evidence>
<keyword evidence="2" id="KW-0808">Transferase</keyword>
<dbReference type="Pfam" id="PF13649">
    <property type="entry name" value="Methyltransf_25"/>
    <property type="match status" value="1"/>
</dbReference>
<feature type="domain" description="Methyltransferase" evidence="1">
    <location>
        <begin position="75"/>
        <end position="143"/>
    </location>
</feature>
<name>A0A7C4MLN2_9BACT</name>
<keyword evidence="2" id="KW-0489">Methyltransferase</keyword>
<dbReference type="Gene3D" id="3.40.50.150">
    <property type="entry name" value="Vaccinia Virus protein VP39"/>
    <property type="match status" value="1"/>
</dbReference>
<dbReference type="EMBL" id="DSUH01000038">
    <property type="protein sequence ID" value="HGU31541.1"/>
    <property type="molecule type" value="Genomic_DNA"/>
</dbReference>
<dbReference type="PANTHER" id="PTHR43667">
    <property type="entry name" value="CYCLOPROPANE-FATTY-ACYL-PHOSPHOLIPID SYNTHASE"/>
    <property type="match status" value="1"/>
</dbReference>
<dbReference type="AlphaFoldDB" id="A0A7C4MLN2"/>
<gene>
    <name evidence="2" type="ORF">ENS29_01635</name>
</gene>
<reference evidence="2" key="1">
    <citation type="journal article" date="2020" name="mSystems">
        <title>Genome- and Community-Level Interaction Insights into Carbon Utilization and Element Cycling Functions of Hydrothermarchaeota in Hydrothermal Sediment.</title>
        <authorList>
            <person name="Zhou Z."/>
            <person name="Liu Y."/>
            <person name="Xu W."/>
            <person name="Pan J."/>
            <person name="Luo Z.H."/>
            <person name="Li M."/>
        </authorList>
    </citation>
    <scope>NUCLEOTIDE SEQUENCE [LARGE SCALE GENOMIC DNA]</scope>
    <source>
        <strain evidence="2">SpSt-477</strain>
    </source>
</reference>
<comment type="caution">
    <text evidence="2">The sequence shown here is derived from an EMBL/GenBank/DDBJ whole genome shotgun (WGS) entry which is preliminary data.</text>
</comment>
<dbReference type="SUPFAM" id="SSF53335">
    <property type="entry name" value="S-adenosyl-L-methionine-dependent methyltransferases"/>
    <property type="match status" value="1"/>
</dbReference>